<proteinExistence type="predicted"/>
<dbReference type="OrthoDB" id="7392499at2759"/>
<dbReference type="SUPFAM" id="SSF53649">
    <property type="entry name" value="Alkaline phosphatase-like"/>
    <property type="match status" value="1"/>
</dbReference>
<dbReference type="AlphaFoldDB" id="A0A8K1CCY5"/>
<dbReference type="EMBL" id="SPLM01000108">
    <property type="protein sequence ID" value="TMW60850.1"/>
    <property type="molecule type" value="Genomic_DNA"/>
</dbReference>
<reference evidence="1" key="1">
    <citation type="submission" date="2019-03" db="EMBL/GenBank/DDBJ databases">
        <title>Long read genome sequence of the mycoparasitic Pythium oligandrum ATCC 38472 isolated from sugarbeet rhizosphere.</title>
        <authorList>
            <person name="Gaulin E."/>
        </authorList>
    </citation>
    <scope>NUCLEOTIDE SEQUENCE</scope>
    <source>
        <strain evidence="1">ATCC 38472_TT</strain>
    </source>
</reference>
<evidence type="ECO:0000313" key="2">
    <source>
        <dbReference type="Proteomes" id="UP000794436"/>
    </source>
</evidence>
<dbReference type="InterPro" id="IPR017850">
    <property type="entry name" value="Alkaline_phosphatase_core_sf"/>
</dbReference>
<dbReference type="Proteomes" id="UP000794436">
    <property type="component" value="Unassembled WGS sequence"/>
</dbReference>
<evidence type="ECO:0008006" key="3">
    <source>
        <dbReference type="Google" id="ProtNLM"/>
    </source>
</evidence>
<organism evidence="1 2">
    <name type="scientific">Pythium oligandrum</name>
    <name type="common">Mycoparasitic fungus</name>
    <dbReference type="NCBI Taxonomy" id="41045"/>
    <lineage>
        <taxon>Eukaryota</taxon>
        <taxon>Sar</taxon>
        <taxon>Stramenopiles</taxon>
        <taxon>Oomycota</taxon>
        <taxon>Peronosporomycetes</taxon>
        <taxon>Pythiales</taxon>
        <taxon>Pythiaceae</taxon>
        <taxon>Pythium</taxon>
    </lineage>
</organism>
<sequence length="140" mass="15713">MKSKLQVVLDGRCGSNELSKTKLLAMSQQLIQTNSNVTTLSDTDLAGLKREITKVVDITRSLSDVTVEMARIISWTTIGHVGTDVDLHCMGPTVLERMCKGLHENTYLDKIMANYLNLEHQQSIETLRLRNFTTLEYASL</sequence>
<evidence type="ECO:0000313" key="1">
    <source>
        <dbReference type="EMBL" id="TMW60850.1"/>
    </source>
</evidence>
<accession>A0A8K1CCY5</accession>
<name>A0A8K1CCY5_PYTOL</name>
<gene>
    <name evidence="1" type="ORF">Poli38472_000892</name>
</gene>
<keyword evidence="2" id="KW-1185">Reference proteome</keyword>
<comment type="caution">
    <text evidence="1">The sequence shown here is derived from an EMBL/GenBank/DDBJ whole genome shotgun (WGS) entry which is preliminary data.</text>
</comment>
<protein>
    <recommendedName>
        <fullName evidence="3">Alkaline phosphatase</fullName>
    </recommendedName>
</protein>